<sequence>MKADAIKIVDGVYWVGVIDWDIRDYHGYNLDGTTYNTYLIFSEDKVTLIDNVFPGFFPQSWGRIEDAFKKEGKNEVKIDVVIQNHVENDHSGTLIDIIKKFPEVEVYCSTRAVNGLKNYFPSLKDFNFNLVKTGDSIEVGGKTFSFIDAPMLHWPDSMFTFLNDDGILFSNDAFGQHLCRSSRLDTDIDEFEILHAAQKFYANLITPSSKMVLMKVDELNKLCLTDKIKLIAPSHGQIWTNPEKIISKYSSWASGEVKDKITFIYDTMHHSTQKMAHALAEGVMSEGFEVRTYFLHYDQRSDAATDVLDSKAVVIGSPTMMNNPFPSLGDIIYYFNCLNFKATGYTKKAVVIGSKGWGGGAGKKLATDLEASGFEIFENYDILNIPHKDELDKCYEIGKELAKSLK</sequence>
<evidence type="ECO:0000313" key="2">
    <source>
        <dbReference type="EMBL" id="KZX11518.1"/>
    </source>
</evidence>
<dbReference type="InterPro" id="IPR008254">
    <property type="entry name" value="Flavodoxin/NO_synth"/>
</dbReference>
<name>A0A166A3I2_9EURY</name>
<dbReference type="InterPro" id="IPR036866">
    <property type="entry name" value="RibonucZ/Hydroxyglut_hydro"/>
</dbReference>
<dbReference type="GO" id="GO:0010181">
    <property type="term" value="F:FMN binding"/>
    <property type="evidence" value="ECO:0007669"/>
    <property type="project" value="InterPro"/>
</dbReference>
<dbReference type="OrthoDB" id="6433at2157"/>
<dbReference type="SMART" id="SM00849">
    <property type="entry name" value="Lactamase_B"/>
    <property type="match status" value="1"/>
</dbReference>
<dbReference type="Proteomes" id="UP000077245">
    <property type="component" value="Unassembled WGS sequence"/>
</dbReference>
<dbReference type="EC" id="1.-.-.-" evidence="2"/>
<dbReference type="STRING" id="49547.MBCUR_13900"/>
<dbReference type="SUPFAM" id="SSF52218">
    <property type="entry name" value="Flavoproteins"/>
    <property type="match status" value="1"/>
</dbReference>
<dbReference type="AlphaFoldDB" id="A0A166A3I2"/>
<dbReference type="InterPro" id="IPR016440">
    <property type="entry name" value="Rubredoxin-O_OxRdtase"/>
</dbReference>
<keyword evidence="2" id="KW-0560">Oxidoreductase</keyword>
<dbReference type="CDD" id="cd07709">
    <property type="entry name" value="flavodiiron_proteins_MBL-fold"/>
    <property type="match status" value="1"/>
</dbReference>
<dbReference type="EMBL" id="LWMV01000185">
    <property type="protein sequence ID" value="KZX11518.1"/>
    <property type="molecule type" value="Genomic_DNA"/>
</dbReference>
<dbReference type="PANTHER" id="PTHR43717">
    <property type="entry name" value="ANAEROBIC NITRIC OXIDE REDUCTASE FLAVORUBREDOXIN"/>
    <property type="match status" value="1"/>
</dbReference>
<dbReference type="PANTHER" id="PTHR43717:SF1">
    <property type="entry name" value="ANAEROBIC NITRIC OXIDE REDUCTASE FLAVORUBREDOXIN"/>
    <property type="match status" value="1"/>
</dbReference>
<organism evidence="2 3">
    <name type="scientific">Methanobrevibacter curvatus</name>
    <dbReference type="NCBI Taxonomy" id="49547"/>
    <lineage>
        <taxon>Archaea</taxon>
        <taxon>Methanobacteriati</taxon>
        <taxon>Methanobacteriota</taxon>
        <taxon>Methanomada group</taxon>
        <taxon>Methanobacteria</taxon>
        <taxon>Methanobacteriales</taxon>
        <taxon>Methanobacteriaceae</taxon>
        <taxon>Methanobrevibacter</taxon>
    </lineage>
</organism>
<dbReference type="GO" id="GO:0009055">
    <property type="term" value="F:electron transfer activity"/>
    <property type="evidence" value="ECO:0007669"/>
    <property type="project" value="InterPro"/>
</dbReference>
<reference evidence="2 3" key="1">
    <citation type="submission" date="2016-04" db="EMBL/GenBank/DDBJ databases">
        <title>Genome sequence of Methanobrevibacter curvatus DSM 11111.</title>
        <authorList>
            <person name="Poehlein A."/>
            <person name="Seedorf H."/>
            <person name="Daniel R."/>
        </authorList>
    </citation>
    <scope>NUCLEOTIDE SEQUENCE [LARGE SCALE GENOMIC DNA]</scope>
    <source>
        <strain evidence="2 3">DSM 11111</strain>
    </source>
</reference>
<dbReference type="InterPro" id="IPR045761">
    <property type="entry name" value="ODP_dom"/>
</dbReference>
<dbReference type="GO" id="GO:0046872">
    <property type="term" value="F:metal ion binding"/>
    <property type="evidence" value="ECO:0007669"/>
    <property type="project" value="InterPro"/>
</dbReference>
<dbReference type="Gene3D" id="3.40.50.360">
    <property type="match status" value="1"/>
</dbReference>
<dbReference type="PIRSF" id="PIRSF005243">
    <property type="entry name" value="ROO"/>
    <property type="match status" value="1"/>
</dbReference>
<dbReference type="RefSeq" id="WP_067091940.1">
    <property type="nucleotide sequence ID" value="NZ_LWMV01000185.1"/>
</dbReference>
<dbReference type="SUPFAM" id="SSF56281">
    <property type="entry name" value="Metallo-hydrolase/oxidoreductase"/>
    <property type="match status" value="1"/>
</dbReference>
<dbReference type="InterPro" id="IPR029039">
    <property type="entry name" value="Flavoprotein-like_sf"/>
</dbReference>
<dbReference type="PROSITE" id="PS50902">
    <property type="entry name" value="FLAVODOXIN_LIKE"/>
    <property type="match status" value="1"/>
</dbReference>
<protein>
    <submittedName>
        <fullName evidence="2">Nitric oxide reductase</fullName>
        <ecNumber evidence="2">1.-.-.-</ecNumber>
    </submittedName>
</protein>
<feature type="domain" description="Flavodoxin-like" evidence="1">
    <location>
        <begin position="261"/>
        <end position="402"/>
    </location>
</feature>
<evidence type="ECO:0000313" key="3">
    <source>
        <dbReference type="Proteomes" id="UP000077245"/>
    </source>
</evidence>
<keyword evidence="3" id="KW-1185">Reference proteome</keyword>
<evidence type="ECO:0000259" key="1">
    <source>
        <dbReference type="PROSITE" id="PS50902"/>
    </source>
</evidence>
<comment type="caution">
    <text evidence="2">The sequence shown here is derived from an EMBL/GenBank/DDBJ whole genome shotgun (WGS) entry which is preliminary data.</text>
</comment>
<proteinExistence type="predicted"/>
<dbReference type="GO" id="GO:0016491">
    <property type="term" value="F:oxidoreductase activity"/>
    <property type="evidence" value="ECO:0007669"/>
    <property type="project" value="UniProtKB-KW"/>
</dbReference>
<dbReference type="InterPro" id="IPR001279">
    <property type="entry name" value="Metallo-B-lactamas"/>
</dbReference>
<dbReference type="PATRIC" id="fig|49547.3.peg.1486"/>
<dbReference type="Pfam" id="PF19583">
    <property type="entry name" value="ODP"/>
    <property type="match status" value="1"/>
</dbReference>
<dbReference type="Gene3D" id="3.60.15.10">
    <property type="entry name" value="Ribonuclease Z/Hydroxyacylglutathione hydrolase-like"/>
    <property type="match status" value="1"/>
</dbReference>
<gene>
    <name evidence="2" type="primary">fprA_1</name>
    <name evidence="2" type="ORF">MBCUR_13900</name>
</gene>
<dbReference type="Pfam" id="PF00258">
    <property type="entry name" value="Flavodoxin_1"/>
    <property type="match status" value="1"/>
</dbReference>
<accession>A0A166A3I2</accession>